<reference evidence="1 2" key="1">
    <citation type="submission" date="2023-08" db="EMBL/GenBank/DDBJ databases">
        <title>A Necator americanus chromosomal reference genome.</title>
        <authorList>
            <person name="Ilik V."/>
            <person name="Petrzelkova K.J."/>
            <person name="Pardy F."/>
            <person name="Fuh T."/>
            <person name="Niatou-Singa F.S."/>
            <person name="Gouil Q."/>
            <person name="Baker L."/>
            <person name="Ritchie M.E."/>
            <person name="Jex A.R."/>
            <person name="Gazzola D."/>
            <person name="Li H."/>
            <person name="Toshio Fujiwara R."/>
            <person name="Zhan B."/>
            <person name="Aroian R.V."/>
            <person name="Pafco B."/>
            <person name="Schwarz E.M."/>
        </authorList>
    </citation>
    <scope>NUCLEOTIDE SEQUENCE [LARGE SCALE GENOMIC DNA]</scope>
    <source>
        <strain evidence="1 2">Aroian</strain>
        <tissue evidence="1">Whole animal</tissue>
    </source>
</reference>
<comment type="caution">
    <text evidence="1">The sequence shown here is derived from an EMBL/GenBank/DDBJ whole genome shotgun (WGS) entry which is preliminary data.</text>
</comment>
<accession>A0ABR1EIR0</accession>
<name>A0ABR1EIR0_NECAM</name>
<organism evidence="1 2">
    <name type="scientific">Necator americanus</name>
    <name type="common">Human hookworm</name>
    <dbReference type="NCBI Taxonomy" id="51031"/>
    <lineage>
        <taxon>Eukaryota</taxon>
        <taxon>Metazoa</taxon>
        <taxon>Ecdysozoa</taxon>
        <taxon>Nematoda</taxon>
        <taxon>Chromadorea</taxon>
        <taxon>Rhabditida</taxon>
        <taxon>Rhabditina</taxon>
        <taxon>Rhabditomorpha</taxon>
        <taxon>Strongyloidea</taxon>
        <taxon>Ancylostomatidae</taxon>
        <taxon>Bunostominae</taxon>
        <taxon>Necator</taxon>
    </lineage>
</organism>
<protein>
    <submittedName>
        <fullName evidence="1">Uncharacterized protein</fullName>
    </submittedName>
</protein>
<dbReference type="Proteomes" id="UP001303046">
    <property type="component" value="Unassembled WGS sequence"/>
</dbReference>
<keyword evidence="2" id="KW-1185">Reference proteome</keyword>
<gene>
    <name evidence="1" type="primary">Necator_chrX.g23453</name>
    <name evidence="1" type="ORF">RB195_023289</name>
</gene>
<dbReference type="EMBL" id="JAVFWL010000006">
    <property type="protein sequence ID" value="KAK6762503.1"/>
    <property type="molecule type" value="Genomic_DNA"/>
</dbReference>
<sequence>MFSPPTLDRSCEKNPGRRFYRRKGSQCKNVVTFTAENAQTYLDVNIRGRSLRFDTGGSRWYHVERGSDRQNVNFESRILAIVIFSMQLDEGAESSIGAQSRP</sequence>
<evidence type="ECO:0000313" key="1">
    <source>
        <dbReference type="EMBL" id="KAK6762503.1"/>
    </source>
</evidence>
<evidence type="ECO:0000313" key="2">
    <source>
        <dbReference type="Proteomes" id="UP001303046"/>
    </source>
</evidence>
<proteinExistence type="predicted"/>